<feature type="compositionally biased region" description="Low complexity" evidence="1">
    <location>
        <begin position="20"/>
        <end position="29"/>
    </location>
</feature>
<dbReference type="EMBL" id="JBHSNF010000001">
    <property type="protein sequence ID" value="MFC5524943.1"/>
    <property type="molecule type" value="Genomic_DNA"/>
</dbReference>
<evidence type="ECO:0000256" key="1">
    <source>
        <dbReference type="SAM" id="MobiDB-lite"/>
    </source>
</evidence>
<evidence type="ECO:0000313" key="2">
    <source>
        <dbReference type="EMBL" id="MFC5524943.1"/>
    </source>
</evidence>
<evidence type="ECO:0000313" key="3">
    <source>
        <dbReference type="Proteomes" id="UP001596114"/>
    </source>
</evidence>
<organism evidence="2 3">
    <name type="scientific">Rhodanobacter ginsengisoli</name>
    <dbReference type="NCBI Taxonomy" id="418646"/>
    <lineage>
        <taxon>Bacteria</taxon>
        <taxon>Pseudomonadati</taxon>
        <taxon>Pseudomonadota</taxon>
        <taxon>Gammaproteobacteria</taxon>
        <taxon>Lysobacterales</taxon>
        <taxon>Rhodanobacteraceae</taxon>
        <taxon>Rhodanobacter</taxon>
    </lineage>
</organism>
<protein>
    <submittedName>
        <fullName evidence="2">Uncharacterized protein</fullName>
    </submittedName>
</protein>
<keyword evidence="3" id="KW-1185">Reference proteome</keyword>
<proteinExistence type="predicted"/>
<reference evidence="3" key="1">
    <citation type="journal article" date="2019" name="Int. J. Syst. Evol. Microbiol.">
        <title>The Global Catalogue of Microorganisms (GCM) 10K type strain sequencing project: providing services to taxonomists for standard genome sequencing and annotation.</title>
        <authorList>
            <consortium name="The Broad Institute Genomics Platform"/>
            <consortium name="The Broad Institute Genome Sequencing Center for Infectious Disease"/>
            <person name="Wu L."/>
            <person name="Ma J."/>
        </authorList>
    </citation>
    <scope>NUCLEOTIDE SEQUENCE [LARGE SCALE GENOMIC DNA]</scope>
    <source>
        <strain evidence="3">CGMCC 1.16619</strain>
    </source>
</reference>
<comment type="caution">
    <text evidence="2">The sequence shown here is derived from an EMBL/GenBank/DDBJ whole genome shotgun (WGS) entry which is preliminary data.</text>
</comment>
<feature type="region of interest" description="Disordered" evidence="1">
    <location>
        <begin position="1"/>
        <end position="29"/>
    </location>
</feature>
<dbReference type="Proteomes" id="UP001596114">
    <property type="component" value="Unassembled WGS sequence"/>
</dbReference>
<dbReference type="RefSeq" id="WP_377317567.1">
    <property type="nucleotide sequence ID" value="NZ_JBHSNF010000001.1"/>
</dbReference>
<accession>A0ABW0QJQ4</accession>
<sequence>MTLKEEPAAAPSAAFLDQTAEPPVAAPAEPAAAHVDYDLQPLRVRCLEHYLERPDEERFHVR</sequence>
<name>A0ABW0QJQ4_9GAMM</name>
<gene>
    <name evidence="2" type="ORF">ACFPPA_04240</name>
</gene>